<feature type="domain" description="HTH merR-type" evidence="2">
    <location>
        <begin position="6"/>
        <end position="76"/>
    </location>
</feature>
<dbReference type="Gene3D" id="1.10.1660.10">
    <property type="match status" value="1"/>
</dbReference>
<evidence type="ECO:0000313" key="3">
    <source>
        <dbReference type="EMBL" id="HGV97024.1"/>
    </source>
</evidence>
<comment type="caution">
    <text evidence="3">The sequence shown here is derived from an EMBL/GenBank/DDBJ whole genome shotgun (WGS) entry which is preliminary data.</text>
</comment>
<dbReference type="InterPro" id="IPR047057">
    <property type="entry name" value="MerR_fam"/>
</dbReference>
<dbReference type="InterPro" id="IPR000551">
    <property type="entry name" value="MerR-type_HTH_dom"/>
</dbReference>
<dbReference type="GO" id="GO:0003700">
    <property type="term" value="F:DNA-binding transcription factor activity"/>
    <property type="evidence" value="ECO:0007669"/>
    <property type="project" value="InterPro"/>
</dbReference>
<dbReference type="EMBL" id="DTGZ01000034">
    <property type="protein sequence ID" value="HGV97024.1"/>
    <property type="molecule type" value="Genomic_DNA"/>
</dbReference>
<dbReference type="PROSITE" id="PS50937">
    <property type="entry name" value="HTH_MERR_2"/>
    <property type="match status" value="1"/>
</dbReference>
<dbReference type="AlphaFoldDB" id="A0A7C4TAY1"/>
<dbReference type="CDD" id="cd04765">
    <property type="entry name" value="HTH_MlrA-like_sg2"/>
    <property type="match status" value="1"/>
</dbReference>
<dbReference type="Pfam" id="PF13411">
    <property type="entry name" value="MerR_1"/>
    <property type="match status" value="1"/>
</dbReference>
<protein>
    <submittedName>
        <fullName evidence="3">MerR family transcriptional regulator</fullName>
    </submittedName>
</protein>
<dbReference type="SMART" id="SM00422">
    <property type="entry name" value="HTH_MERR"/>
    <property type="match status" value="1"/>
</dbReference>
<dbReference type="GO" id="GO:0003677">
    <property type="term" value="F:DNA binding"/>
    <property type="evidence" value="ECO:0007669"/>
    <property type="project" value="UniProtKB-KW"/>
</dbReference>
<gene>
    <name evidence="3" type="ORF">ENV60_01860</name>
</gene>
<sequence>MMEKEFYSIKEVAEMLDIKPYILRYWEKEFAILKPRRNRLGRRFYSKRDIDIVRMIKVMLYEQGYTIAGAKKKLATITEGPEQLTLPLKDTMKIIKELKEQLQEISAMLG</sequence>
<name>A0A7C4TAY1_UNCW3</name>
<dbReference type="PANTHER" id="PTHR30204">
    <property type="entry name" value="REDOX-CYCLING DRUG-SENSING TRANSCRIPTIONAL ACTIVATOR SOXR"/>
    <property type="match status" value="1"/>
</dbReference>
<reference evidence="3" key="1">
    <citation type="journal article" date="2020" name="mSystems">
        <title>Genome- and Community-Level Interaction Insights into Carbon Utilization and Element Cycling Functions of Hydrothermarchaeota in Hydrothermal Sediment.</title>
        <authorList>
            <person name="Zhou Z."/>
            <person name="Liu Y."/>
            <person name="Xu W."/>
            <person name="Pan J."/>
            <person name="Luo Z.H."/>
            <person name="Li M."/>
        </authorList>
    </citation>
    <scope>NUCLEOTIDE SEQUENCE [LARGE SCALE GENOMIC DNA]</scope>
    <source>
        <strain evidence="3">SpSt-774</strain>
    </source>
</reference>
<dbReference type="InterPro" id="IPR009061">
    <property type="entry name" value="DNA-bd_dom_put_sf"/>
</dbReference>
<keyword evidence="1" id="KW-0238">DNA-binding</keyword>
<organism evidence="3">
    <name type="scientific">candidate division WOR-3 bacterium</name>
    <dbReference type="NCBI Taxonomy" id="2052148"/>
    <lineage>
        <taxon>Bacteria</taxon>
        <taxon>Bacteria division WOR-3</taxon>
    </lineage>
</organism>
<proteinExistence type="predicted"/>
<dbReference type="SUPFAM" id="SSF46955">
    <property type="entry name" value="Putative DNA-binding domain"/>
    <property type="match status" value="1"/>
</dbReference>
<evidence type="ECO:0000256" key="1">
    <source>
        <dbReference type="ARBA" id="ARBA00023125"/>
    </source>
</evidence>
<accession>A0A7C4TAY1</accession>
<dbReference type="PANTHER" id="PTHR30204:SF15">
    <property type="entry name" value="BLL5018 PROTEIN"/>
    <property type="match status" value="1"/>
</dbReference>
<evidence type="ECO:0000259" key="2">
    <source>
        <dbReference type="PROSITE" id="PS50937"/>
    </source>
</evidence>